<dbReference type="Gene3D" id="2.60.40.420">
    <property type="entry name" value="Cupredoxins - blue copper proteins"/>
    <property type="match status" value="3"/>
</dbReference>
<dbReference type="InterPro" id="IPR001117">
    <property type="entry name" value="Cu-oxidase_2nd"/>
</dbReference>
<dbReference type="Pfam" id="PF07731">
    <property type="entry name" value="Cu-oxidase_2"/>
    <property type="match status" value="1"/>
</dbReference>
<keyword evidence="5" id="KW-1015">Disulfide bond</keyword>
<keyword evidence="2" id="KW-0479">Metal-binding</keyword>
<dbReference type="SUPFAM" id="SSF49503">
    <property type="entry name" value="Cupredoxins"/>
    <property type="match status" value="3"/>
</dbReference>
<feature type="chain" id="PRO_5004544235" evidence="7">
    <location>
        <begin position="21"/>
        <end position="542"/>
    </location>
</feature>
<organism evidence="11 12">
    <name type="scientific">Gloeophyllum trabeum (strain ATCC 11539 / FP-39264 / Madison 617)</name>
    <name type="common">Brown rot fungus</name>
    <dbReference type="NCBI Taxonomy" id="670483"/>
    <lineage>
        <taxon>Eukaryota</taxon>
        <taxon>Fungi</taxon>
        <taxon>Dikarya</taxon>
        <taxon>Basidiomycota</taxon>
        <taxon>Agaricomycotina</taxon>
        <taxon>Agaricomycetes</taxon>
        <taxon>Gloeophyllales</taxon>
        <taxon>Gloeophyllaceae</taxon>
        <taxon>Gloeophyllum</taxon>
    </lineage>
</organism>
<evidence type="ECO:0000256" key="2">
    <source>
        <dbReference type="ARBA" id="ARBA00022723"/>
    </source>
</evidence>
<evidence type="ECO:0000256" key="3">
    <source>
        <dbReference type="ARBA" id="ARBA00023002"/>
    </source>
</evidence>
<dbReference type="RefSeq" id="XP_007867384.1">
    <property type="nucleotide sequence ID" value="XM_007869193.1"/>
</dbReference>
<keyword evidence="6" id="KW-0325">Glycoprotein</keyword>
<name>S7RMW6_GLOTA</name>
<dbReference type="Proteomes" id="UP000030669">
    <property type="component" value="Unassembled WGS sequence"/>
</dbReference>
<feature type="domain" description="Plastocyanin-like" evidence="10">
    <location>
        <begin position="32"/>
        <end position="151"/>
    </location>
</feature>
<dbReference type="InterPro" id="IPR008972">
    <property type="entry name" value="Cupredoxin"/>
</dbReference>
<keyword evidence="3" id="KW-0560">Oxidoreductase</keyword>
<evidence type="ECO:0000313" key="12">
    <source>
        <dbReference type="Proteomes" id="UP000030669"/>
    </source>
</evidence>
<dbReference type="InterPro" id="IPR011706">
    <property type="entry name" value="Cu-oxidase_C"/>
</dbReference>
<feature type="domain" description="Plastocyanin-like" evidence="9">
    <location>
        <begin position="380"/>
        <end position="505"/>
    </location>
</feature>
<keyword evidence="7" id="KW-0732">Signal</keyword>
<dbReference type="InterPro" id="IPR033138">
    <property type="entry name" value="Cu_oxidase_CS"/>
</dbReference>
<dbReference type="HOGENOM" id="CLU_006504_2_1_1"/>
<dbReference type="CDD" id="cd13903">
    <property type="entry name" value="CuRO_3_Tv-LCC_like"/>
    <property type="match status" value="1"/>
</dbReference>
<evidence type="ECO:0000259" key="8">
    <source>
        <dbReference type="Pfam" id="PF00394"/>
    </source>
</evidence>
<dbReference type="SMR" id="S7RMW6"/>
<reference evidence="11 12" key="1">
    <citation type="journal article" date="2012" name="Science">
        <title>The Paleozoic origin of enzymatic lignin decomposition reconstructed from 31 fungal genomes.</title>
        <authorList>
            <person name="Floudas D."/>
            <person name="Binder M."/>
            <person name="Riley R."/>
            <person name="Barry K."/>
            <person name="Blanchette R.A."/>
            <person name="Henrissat B."/>
            <person name="Martinez A.T."/>
            <person name="Otillar R."/>
            <person name="Spatafora J.W."/>
            <person name="Yadav J.S."/>
            <person name="Aerts A."/>
            <person name="Benoit I."/>
            <person name="Boyd A."/>
            <person name="Carlson A."/>
            <person name="Copeland A."/>
            <person name="Coutinho P.M."/>
            <person name="de Vries R.P."/>
            <person name="Ferreira P."/>
            <person name="Findley K."/>
            <person name="Foster B."/>
            <person name="Gaskell J."/>
            <person name="Glotzer D."/>
            <person name="Gorecki P."/>
            <person name="Heitman J."/>
            <person name="Hesse C."/>
            <person name="Hori C."/>
            <person name="Igarashi K."/>
            <person name="Jurgens J.A."/>
            <person name="Kallen N."/>
            <person name="Kersten P."/>
            <person name="Kohler A."/>
            <person name="Kuees U."/>
            <person name="Kumar T.K.A."/>
            <person name="Kuo A."/>
            <person name="LaButti K."/>
            <person name="Larrondo L.F."/>
            <person name="Lindquist E."/>
            <person name="Ling A."/>
            <person name="Lombard V."/>
            <person name="Lucas S."/>
            <person name="Lundell T."/>
            <person name="Martin R."/>
            <person name="McLaughlin D.J."/>
            <person name="Morgenstern I."/>
            <person name="Morin E."/>
            <person name="Murat C."/>
            <person name="Nagy L.G."/>
            <person name="Nolan M."/>
            <person name="Ohm R.A."/>
            <person name="Patyshakuliyeva A."/>
            <person name="Rokas A."/>
            <person name="Ruiz-Duenas F.J."/>
            <person name="Sabat G."/>
            <person name="Salamov A."/>
            <person name="Samejima M."/>
            <person name="Schmutz J."/>
            <person name="Slot J.C."/>
            <person name="St John F."/>
            <person name="Stenlid J."/>
            <person name="Sun H."/>
            <person name="Sun S."/>
            <person name="Syed K."/>
            <person name="Tsang A."/>
            <person name="Wiebenga A."/>
            <person name="Young D."/>
            <person name="Pisabarro A."/>
            <person name="Eastwood D.C."/>
            <person name="Martin F."/>
            <person name="Cullen D."/>
            <person name="Grigoriev I.V."/>
            <person name="Hibbett D.S."/>
        </authorList>
    </citation>
    <scope>NUCLEOTIDE SEQUENCE [LARGE SCALE GENOMIC DNA]</scope>
    <source>
        <strain evidence="11 12">ATCC 11539</strain>
    </source>
</reference>
<protein>
    <submittedName>
        <fullName evidence="11">Laccase</fullName>
    </submittedName>
</protein>
<dbReference type="Pfam" id="PF07732">
    <property type="entry name" value="Cu-oxidase_3"/>
    <property type="match status" value="1"/>
</dbReference>
<dbReference type="GO" id="GO:0016491">
    <property type="term" value="F:oxidoreductase activity"/>
    <property type="evidence" value="ECO:0007669"/>
    <property type="project" value="UniProtKB-KW"/>
</dbReference>
<dbReference type="PANTHER" id="PTHR11709">
    <property type="entry name" value="MULTI-COPPER OXIDASE"/>
    <property type="match status" value="1"/>
</dbReference>
<dbReference type="eggNOG" id="KOG1263">
    <property type="taxonomic scope" value="Eukaryota"/>
</dbReference>
<evidence type="ECO:0000256" key="5">
    <source>
        <dbReference type="ARBA" id="ARBA00023157"/>
    </source>
</evidence>
<keyword evidence="12" id="KW-1185">Reference proteome</keyword>
<keyword evidence="4" id="KW-0186">Copper</keyword>
<evidence type="ECO:0000256" key="4">
    <source>
        <dbReference type="ARBA" id="ARBA00023008"/>
    </source>
</evidence>
<dbReference type="PANTHER" id="PTHR11709:SF511">
    <property type="entry name" value="LACCASE"/>
    <property type="match status" value="1"/>
</dbReference>
<dbReference type="FunFam" id="2.60.40.420:FF:000045">
    <property type="entry name" value="Laccase 2"/>
    <property type="match status" value="1"/>
</dbReference>
<dbReference type="GO" id="GO:0005507">
    <property type="term" value="F:copper ion binding"/>
    <property type="evidence" value="ECO:0007669"/>
    <property type="project" value="InterPro"/>
</dbReference>
<evidence type="ECO:0000313" key="11">
    <source>
        <dbReference type="EMBL" id="EPQ54039.1"/>
    </source>
</evidence>
<dbReference type="AlphaFoldDB" id="S7RMW6"/>
<dbReference type="EMBL" id="KB469304">
    <property type="protein sequence ID" value="EPQ54039.1"/>
    <property type="molecule type" value="Genomic_DNA"/>
</dbReference>
<dbReference type="Pfam" id="PF00394">
    <property type="entry name" value="Cu-oxidase"/>
    <property type="match status" value="1"/>
</dbReference>
<dbReference type="GeneID" id="19302096"/>
<dbReference type="STRING" id="670483.S7RMW6"/>
<dbReference type="OMA" id="QMAARPY"/>
<evidence type="ECO:0000259" key="9">
    <source>
        <dbReference type="Pfam" id="PF07731"/>
    </source>
</evidence>
<dbReference type="InterPro" id="IPR045087">
    <property type="entry name" value="Cu-oxidase_fam"/>
</dbReference>
<dbReference type="OrthoDB" id="2121828at2759"/>
<comment type="similarity">
    <text evidence="1">Belongs to the multicopper oxidase family.</text>
</comment>
<feature type="signal peptide" evidence="7">
    <location>
        <begin position="1"/>
        <end position="20"/>
    </location>
</feature>
<accession>S7RMW6</accession>
<dbReference type="PROSITE" id="PS00079">
    <property type="entry name" value="MULTICOPPER_OXIDASE1"/>
    <property type="match status" value="1"/>
</dbReference>
<proteinExistence type="inferred from homology"/>
<feature type="domain" description="Plastocyanin-like" evidence="8">
    <location>
        <begin position="163"/>
        <end position="308"/>
    </location>
</feature>
<evidence type="ECO:0000256" key="7">
    <source>
        <dbReference type="SAM" id="SignalP"/>
    </source>
</evidence>
<evidence type="ECO:0000256" key="1">
    <source>
        <dbReference type="ARBA" id="ARBA00010609"/>
    </source>
</evidence>
<dbReference type="InterPro" id="IPR011707">
    <property type="entry name" value="Cu-oxidase-like_N"/>
</dbReference>
<sequence length="542" mass="60398">MYTSLTAFVSALVLATGVLAKKHEHIRDLQVVNKYIAPDGHNRSTVLVDGVFPGPLIAGEKGHRFLLNAVDKLHDTTMDVETTIHWHGMFQHKSAWSDGVAWVTQCPIEPQHSFLYNFTSPRQAGTFWYHSHLSTQYCDGLRGPLVIYDPDDPYYNDYDVDDETTVITLADWYHNVSSQEPTFPTNDATLINGKGRTVTTTYNGTDYLSEIVVEPGLKYRFRLINMACEPYYNFTIAGHKMTIIEADGVTVHPVRDVDQIQIHAGQRYSFILHANQRPDNYWIHSDPNTGNTINNSDPSLNAAILRYSSVPLALPNATRNNATPNKPLVETDLHPLQRMPVPGHPFPGGVDKRFFFNITFNATGPNGTPSFDVNGTTFQNPELPVLLQILNGDQKPQDYMPKGSVYDLPKHSTIEVAFYMNTSAGPGPHPIHLHGHTFWVVRSAGNSSYNWDNPVVRDTVSIGNDPNELTTIRFRTDNPGPWFLHCHIDYHLAAGFAVVMAEEPDEVAVANAPIPKAWYDLCPTSGASTQYRNASLSGINAS</sequence>
<evidence type="ECO:0000256" key="6">
    <source>
        <dbReference type="ARBA" id="ARBA00023180"/>
    </source>
</evidence>
<evidence type="ECO:0000259" key="10">
    <source>
        <dbReference type="Pfam" id="PF07732"/>
    </source>
</evidence>
<gene>
    <name evidence="11" type="primary">Gtlcc2</name>
    <name evidence="11" type="ORF">GLOTRDRAFT_130426</name>
</gene>
<dbReference type="KEGG" id="gtr:GLOTRDRAFT_130426"/>